<dbReference type="EMBL" id="JBFXLR010000009">
    <property type="protein sequence ID" value="KAL2855617.1"/>
    <property type="molecule type" value="Genomic_DNA"/>
</dbReference>
<gene>
    <name evidence="3" type="ORF">BJX68DRAFT_263974</name>
</gene>
<dbReference type="PANTHER" id="PTHR47751">
    <property type="entry name" value="SUPERFAMILY HYDROLASE, PUTATIVE (AFU_ORTHOLOGUE AFUA_2G16580)-RELATED"/>
    <property type="match status" value="1"/>
</dbReference>
<dbReference type="Pfam" id="PF12740">
    <property type="entry name" value="PETase"/>
    <property type="match status" value="1"/>
</dbReference>
<accession>A0ABR4KUB5</accession>
<dbReference type="Proteomes" id="UP001610444">
    <property type="component" value="Unassembled WGS sequence"/>
</dbReference>
<name>A0ABR4KUB5_9EURO</name>
<evidence type="ECO:0000256" key="1">
    <source>
        <dbReference type="ARBA" id="ARBA00029464"/>
    </source>
</evidence>
<comment type="caution">
    <text evidence="3">The sequence shown here is derived from an EMBL/GenBank/DDBJ whole genome shotgun (WGS) entry which is preliminary data.</text>
</comment>
<feature type="domain" description="PET hydrolase/cutinase-like" evidence="2">
    <location>
        <begin position="17"/>
        <end position="140"/>
    </location>
</feature>
<dbReference type="GeneID" id="98159991"/>
<proteinExistence type="inferred from homology"/>
<dbReference type="GO" id="GO:0016787">
    <property type="term" value="F:hydrolase activity"/>
    <property type="evidence" value="ECO:0007669"/>
    <property type="project" value="UniProtKB-KW"/>
</dbReference>
<dbReference type="Gene3D" id="3.40.50.1820">
    <property type="entry name" value="alpha/beta hydrolase"/>
    <property type="match status" value="1"/>
</dbReference>
<dbReference type="InterPro" id="IPR041127">
    <property type="entry name" value="PET_hydrolase/cutinase-like"/>
</dbReference>
<dbReference type="InterPro" id="IPR051411">
    <property type="entry name" value="Polyketide_trans_af380"/>
</dbReference>
<sequence>MSFTRVTFPSNDIEVVGHLYAPAQGAPNRNGAAVVIGHPYTGVKEQVATFYAKYLANEGFYALAFDAAFQGESAGEPRGLENPFQRAEDFKNAVSYLTTLSGKVDPERIGAIGLCGSGGYVCYAAQSDVRIKAVVPFVPFCVGYAVRHNGPNETDPFTREAIAGALKFSADTRTTMATGNFMREGTTYYKTKRSFHERSTGKVHPKSFDMMVNYDSFAFNNLISPRPLLVIGGEKVETLHFAKTAYERAEEPKELVIIKEKTHFDLYDDASEAGPKVVAFLAKNL</sequence>
<keyword evidence="3" id="KW-0378">Hydrolase</keyword>
<dbReference type="Gene3D" id="1.10.10.800">
    <property type="match status" value="1"/>
</dbReference>
<protein>
    <submittedName>
        <fullName evidence="3">Alpha/Beta hydrolase protein</fullName>
    </submittedName>
</protein>
<comment type="similarity">
    <text evidence="1">Belongs to the polyketide transferase af380 family.</text>
</comment>
<evidence type="ECO:0000313" key="3">
    <source>
        <dbReference type="EMBL" id="KAL2855617.1"/>
    </source>
</evidence>
<organism evidence="3 4">
    <name type="scientific">Aspergillus pseudodeflectus</name>
    <dbReference type="NCBI Taxonomy" id="176178"/>
    <lineage>
        <taxon>Eukaryota</taxon>
        <taxon>Fungi</taxon>
        <taxon>Dikarya</taxon>
        <taxon>Ascomycota</taxon>
        <taxon>Pezizomycotina</taxon>
        <taxon>Eurotiomycetes</taxon>
        <taxon>Eurotiomycetidae</taxon>
        <taxon>Eurotiales</taxon>
        <taxon>Aspergillaceae</taxon>
        <taxon>Aspergillus</taxon>
        <taxon>Aspergillus subgen. Nidulantes</taxon>
    </lineage>
</organism>
<keyword evidence="4" id="KW-1185">Reference proteome</keyword>
<dbReference type="PANTHER" id="PTHR47751:SF1">
    <property type="entry name" value="SUPERFAMILY HYDROLASE, PUTATIVE (AFU_ORTHOLOGUE AFUA_2G16580)-RELATED"/>
    <property type="match status" value="1"/>
</dbReference>
<dbReference type="RefSeq" id="XP_070902024.1">
    <property type="nucleotide sequence ID" value="XM_071044827.1"/>
</dbReference>
<evidence type="ECO:0000259" key="2">
    <source>
        <dbReference type="Pfam" id="PF12740"/>
    </source>
</evidence>
<reference evidence="3 4" key="1">
    <citation type="submission" date="2024-07" db="EMBL/GenBank/DDBJ databases">
        <title>Section-level genome sequencing and comparative genomics of Aspergillus sections Usti and Cavernicolus.</title>
        <authorList>
            <consortium name="Lawrence Berkeley National Laboratory"/>
            <person name="Nybo J.L."/>
            <person name="Vesth T.C."/>
            <person name="Theobald S."/>
            <person name="Frisvad J.C."/>
            <person name="Larsen T.O."/>
            <person name="Kjaerboelling I."/>
            <person name="Rothschild-Mancinelli K."/>
            <person name="Lyhne E.K."/>
            <person name="Kogle M.E."/>
            <person name="Barry K."/>
            <person name="Clum A."/>
            <person name="Na H."/>
            <person name="Ledsgaard L."/>
            <person name="Lin J."/>
            <person name="Lipzen A."/>
            <person name="Kuo A."/>
            <person name="Riley R."/>
            <person name="Mondo S."/>
            <person name="LaButti K."/>
            <person name="Haridas S."/>
            <person name="Pangalinan J."/>
            <person name="Salamov A.A."/>
            <person name="Simmons B.A."/>
            <person name="Magnuson J.K."/>
            <person name="Chen J."/>
            <person name="Drula E."/>
            <person name="Henrissat B."/>
            <person name="Wiebenga A."/>
            <person name="Lubbers R.J."/>
            <person name="Gomes A.C."/>
            <person name="Macurrencykelacurrency M.R."/>
            <person name="Stajich J."/>
            <person name="Grigoriev I.V."/>
            <person name="Mortensen U.H."/>
            <person name="De vries R.P."/>
            <person name="Baker S.E."/>
            <person name="Andersen M.R."/>
        </authorList>
    </citation>
    <scope>NUCLEOTIDE SEQUENCE [LARGE SCALE GENOMIC DNA]</scope>
    <source>
        <strain evidence="3 4">CBS 756.74</strain>
    </source>
</reference>
<dbReference type="SUPFAM" id="SSF53474">
    <property type="entry name" value="alpha/beta-Hydrolases"/>
    <property type="match status" value="1"/>
</dbReference>
<evidence type="ECO:0000313" key="4">
    <source>
        <dbReference type="Proteomes" id="UP001610444"/>
    </source>
</evidence>
<dbReference type="InterPro" id="IPR029058">
    <property type="entry name" value="AB_hydrolase_fold"/>
</dbReference>